<dbReference type="NCBIfam" id="NF002341">
    <property type="entry name" value="PRK01305.1-1"/>
    <property type="match status" value="1"/>
</dbReference>
<dbReference type="InterPro" id="IPR007472">
    <property type="entry name" value="N-end_Aminoacyl_Trfase_C"/>
</dbReference>
<dbReference type="GO" id="GO:0005737">
    <property type="term" value="C:cytoplasm"/>
    <property type="evidence" value="ECO:0007669"/>
    <property type="project" value="UniProtKB-SubCell"/>
</dbReference>
<sequence length="290" mass="32856">MTHPNELPLSPLSALQFYATAPYPCSYLDGRIARSQVATPSHLINSDVYTELVKAGFRRSGVFTYRPYCDGCRACVPVRLPIDGFKPNRTQRRVWKQHGDLVASVAPLHYDEEHYALYMRYQSARHAGGGMDRDSRDQYEQFLLQSRINSRLVEFREPVAPVEAAASTESDDGKPSDDPPAKGVLRMISMIDILGDGLSSVYTFFEPDMPHTSFGTYNILWQIEQARSLDLPFVYLGYWIRESEKMAYKANFRPLEGLIDGRWDLLDPLTMHSAGTPPMPGKMAADKPRR</sequence>
<keyword evidence="3 4" id="KW-0012">Acyltransferase</keyword>
<dbReference type="Pfam" id="PF04376">
    <property type="entry name" value="ATE_N"/>
    <property type="match status" value="1"/>
</dbReference>
<comment type="catalytic activity">
    <reaction evidence="4">
        <text>N-terminal L-aspartyl-[protein] + L-leucyl-tRNA(Leu) = N-terminal L-leucyl-L-aspartyl-[protein] + tRNA(Leu) + H(+)</text>
        <dbReference type="Rhea" id="RHEA:50420"/>
        <dbReference type="Rhea" id="RHEA-COMP:9613"/>
        <dbReference type="Rhea" id="RHEA-COMP:9622"/>
        <dbReference type="Rhea" id="RHEA-COMP:12669"/>
        <dbReference type="Rhea" id="RHEA-COMP:12674"/>
        <dbReference type="ChEBI" id="CHEBI:15378"/>
        <dbReference type="ChEBI" id="CHEBI:64720"/>
        <dbReference type="ChEBI" id="CHEBI:78442"/>
        <dbReference type="ChEBI" id="CHEBI:78494"/>
        <dbReference type="ChEBI" id="CHEBI:133042"/>
        <dbReference type="EC" id="2.3.2.29"/>
    </reaction>
</comment>
<dbReference type="InterPro" id="IPR007471">
    <property type="entry name" value="N-end_Aminoacyl_Trfase_N"/>
</dbReference>
<dbReference type="HAMAP" id="MF_00689">
    <property type="entry name" value="Bpt"/>
    <property type="match status" value="1"/>
</dbReference>
<evidence type="ECO:0000256" key="3">
    <source>
        <dbReference type="ARBA" id="ARBA00023315"/>
    </source>
</evidence>
<evidence type="ECO:0000313" key="7">
    <source>
        <dbReference type="EMBL" id="OTP72211.1"/>
    </source>
</evidence>
<keyword evidence="2 4" id="KW-0808">Transferase</keyword>
<comment type="caution">
    <text evidence="7">The sequence shown here is derived from an EMBL/GenBank/DDBJ whole genome shotgun (WGS) entry which is preliminary data.</text>
</comment>
<dbReference type="InterPro" id="IPR017138">
    <property type="entry name" value="Asp_Glu_LeuTrfase"/>
</dbReference>
<proteinExistence type="inferred from homology"/>
<dbReference type="AlphaFoldDB" id="A0A242MLY4"/>
<dbReference type="EC" id="2.3.2.29" evidence="4"/>
<evidence type="ECO:0000259" key="5">
    <source>
        <dbReference type="Pfam" id="PF04376"/>
    </source>
</evidence>
<dbReference type="PIRSF" id="PIRSF037208">
    <property type="entry name" value="ATE_pro_prd"/>
    <property type="match status" value="1"/>
</dbReference>
<dbReference type="EMBL" id="NBTZ01000092">
    <property type="protein sequence ID" value="OTP72211.1"/>
    <property type="molecule type" value="Genomic_DNA"/>
</dbReference>
<name>A0A242MLY4_CABSO</name>
<dbReference type="InterPro" id="IPR030700">
    <property type="entry name" value="N-end_Aminoacyl_Trfase"/>
</dbReference>
<dbReference type="Proteomes" id="UP000195221">
    <property type="component" value="Unassembled WGS sequence"/>
</dbReference>
<evidence type="ECO:0000256" key="4">
    <source>
        <dbReference type="HAMAP-Rule" id="MF_00689"/>
    </source>
</evidence>
<protein>
    <recommendedName>
        <fullName evidence="4">Aspartate/glutamate leucyltransferase</fullName>
        <ecNumber evidence="4">2.3.2.29</ecNumber>
    </recommendedName>
</protein>
<dbReference type="GO" id="GO:0004057">
    <property type="term" value="F:arginyl-tRNA--protein transferase activity"/>
    <property type="evidence" value="ECO:0007669"/>
    <property type="project" value="InterPro"/>
</dbReference>
<dbReference type="NCBIfam" id="NF002342">
    <property type="entry name" value="PRK01305.1-3"/>
    <property type="match status" value="1"/>
</dbReference>
<dbReference type="InterPro" id="IPR016181">
    <property type="entry name" value="Acyl_CoA_acyltransferase"/>
</dbReference>
<comment type="similarity">
    <text evidence="4">Belongs to the R-transferase family. Bpt subfamily.</text>
</comment>
<evidence type="ECO:0000259" key="6">
    <source>
        <dbReference type="Pfam" id="PF04377"/>
    </source>
</evidence>
<dbReference type="Pfam" id="PF04377">
    <property type="entry name" value="ATE_C"/>
    <property type="match status" value="1"/>
</dbReference>
<comment type="catalytic activity">
    <reaction evidence="4">
        <text>N-terminal L-glutamyl-[protein] + L-leucyl-tRNA(Leu) = N-terminal L-leucyl-L-glutamyl-[protein] + tRNA(Leu) + H(+)</text>
        <dbReference type="Rhea" id="RHEA:50412"/>
        <dbReference type="Rhea" id="RHEA-COMP:9613"/>
        <dbReference type="Rhea" id="RHEA-COMP:9622"/>
        <dbReference type="Rhea" id="RHEA-COMP:12664"/>
        <dbReference type="Rhea" id="RHEA-COMP:12668"/>
        <dbReference type="ChEBI" id="CHEBI:15378"/>
        <dbReference type="ChEBI" id="CHEBI:64721"/>
        <dbReference type="ChEBI" id="CHEBI:78442"/>
        <dbReference type="ChEBI" id="CHEBI:78494"/>
        <dbReference type="ChEBI" id="CHEBI:133041"/>
        <dbReference type="EC" id="2.3.2.29"/>
    </reaction>
</comment>
<accession>A0A242MLY4</accession>
<feature type="domain" description="N-end rule aminoacyl transferase C-terminal" evidence="6">
    <location>
        <begin position="113"/>
        <end position="258"/>
    </location>
</feature>
<gene>
    <name evidence="4" type="primary">bpt</name>
    <name evidence="7" type="ORF">PAMC26577_21565</name>
</gene>
<keyword evidence="1 4" id="KW-0963">Cytoplasm</keyword>
<dbReference type="GO" id="GO:0008914">
    <property type="term" value="F:leucyl-tRNA--protein transferase activity"/>
    <property type="evidence" value="ECO:0007669"/>
    <property type="project" value="UniProtKB-UniRule"/>
</dbReference>
<reference evidence="7 8" key="1">
    <citation type="submission" date="2017-03" db="EMBL/GenBank/DDBJ databases">
        <title>Genome analysis of strain PAMC 26577.</title>
        <authorList>
            <person name="Oh H.-M."/>
            <person name="Yang J.-A."/>
        </authorList>
    </citation>
    <scope>NUCLEOTIDE SEQUENCE [LARGE SCALE GENOMIC DNA]</scope>
    <source>
        <strain evidence="7 8">PAMC 26577</strain>
    </source>
</reference>
<organism evidence="7 8">
    <name type="scientific">Caballeronia sordidicola</name>
    <name type="common">Burkholderia sordidicola</name>
    <dbReference type="NCBI Taxonomy" id="196367"/>
    <lineage>
        <taxon>Bacteria</taxon>
        <taxon>Pseudomonadati</taxon>
        <taxon>Pseudomonadota</taxon>
        <taxon>Betaproteobacteria</taxon>
        <taxon>Burkholderiales</taxon>
        <taxon>Burkholderiaceae</taxon>
        <taxon>Caballeronia</taxon>
    </lineage>
</organism>
<dbReference type="PANTHER" id="PTHR21367">
    <property type="entry name" value="ARGININE-TRNA-PROTEIN TRANSFERASE 1"/>
    <property type="match status" value="1"/>
</dbReference>
<feature type="domain" description="N-end aminoacyl transferase N-terminal" evidence="5">
    <location>
        <begin position="23"/>
        <end position="93"/>
    </location>
</feature>
<dbReference type="RefSeq" id="WP_062000877.1">
    <property type="nucleotide sequence ID" value="NZ_MSRG01000018.1"/>
</dbReference>
<evidence type="ECO:0000313" key="8">
    <source>
        <dbReference type="Proteomes" id="UP000195221"/>
    </source>
</evidence>
<dbReference type="GO" id="GO:0071596">
    <property type="term" value="P:ubiquitin-dependent protein catabolic process via the N-end rule pathway"/>
    <property type="evidence" value="ECO:0007669"/>
    <property type="project" value="InterPro"/>
</dbReference>
<evidence type="ECO:0000256" key="2">
    <source>
        <dbReference type="ARBA" id="ARBA00022679"/>
    </source>
</evidence>
<evidence type="ECO:0000256" key="1">
    <source>
        <dbReference type="ARBA" id="ARBA00022490"/>
    </source>
</evidence>
<dbReference type="SUPFAM" id="SSF55729">
    <property type="entry name" value="Acyl-CoA N-acyltransferases (Nat)"/>
    <property type="match status" value="1"/>
</dbReference>
<dbReference type="PANTHER" id="PTHR21367:SF1">
    <property type="entry name" value="ARGINYL-TRNA--PROTEIN TRANSFERASE 1"/>
    <property type="match status" value="1"/>
</dbReference>
<comment type="function">
    <text evidence="4">Functions in the N-end rule pathway of protein degradation where it conjugates Leu from its aminoacyl-tRNA to the N-termini of proteins containing an N-terminal aspartate or glutamate.</text>
</comment>
<comment type="subcellular location">
    <subcellularLocation>
        <location evidence="4">Cytoplasm</location>
    </subcellularLocation>
</comment>